<feature type="domain" description="C2H2-type" evidence="10">
    <location>
        <begin position="513"/>
        <end position="540"/>
    </location>
</feature>
<keyword evidence="5" id="KW-0862">Zinc</keyword>
<keyword evidence="6" id="KW-0238">DNA-binding</keyword>
<dbReference type="FunFam" id="3.30.160.60:FF:000690">
    <property type="entry name" value="Zinc finger protein 354C"/>
    <property type="match status" value="1"/>
</dbReference>
<dbReference type="GO" id="GO:0040029">
    <property type="term" value="P:epigenetic regulation of gene expression"/>
    <property type="evidence" value="ECO:0007669"/>
    <property type="project" value="UniProtKB-ARBA"/>
</dbReference>
<evidence type="ECO:0000256" key="3">
    <source>
        <dbReference type="ARBA" id="ARBA00022737"/>
    </source>
</evidence>
<evidence type="ECO:0000256" key="4">
    <source>
        <dbReference type="ARBA" id="ARBA00022771"/>
    </source>
</evidence>
<keyword evidence="7" id="KW-0539">Nucleus</keyword>
<dbReference type="PANTHER" id="PTHR16515:SF49">
    <property type="entry name" value="GASTRULA ZINC FINGER PROTEIN XLCGF49.1-LIKE-RELATED"/>
    <property type="match status" value="1"/>
</dbReference>
<evidence type="ECO:0000256" key="5">
    <source>
        <dbReference type="ARBA" id="ARBA00022833"/>
    </source>
</evidence>
<dbReference type="GO" id="GO:0043565">
    <property type="term" value="F:sequence-specific DNA binding"/>
    <property type="evidence" value="ECO:0007669"/>
    <property type="project" value="UniProtKB-ARBA"/>
</dbReference>
<dbReference type="InterPro" id="IPR036249">
    <property type="entry name" value="Thioredoxin-like_sf"/>
</dbReference>
<feature type="region of interest" description="Disordered" evidence="9">
    <location>
        <begin position="315"/>
        <end position="336"/>
    </location>
</feature>
<dbReference type="Gene3D" id="3.30.160.60">
    <property type="entry name" value="Classic Zinc Finger"/>
    <property type="match status" value="5"/>
</dbReference>
<dbReference type="CDD" id="cd02989">
    <property type="entry name" value="Phd_like_TxnDC9"/>
    <property type="match status" value="1"/>
</dbReference>
<proteinExistence type="predicted"/>
<name>A0AAN7P1N9_9COLE</name>
<dbReference type="Pfam" id="PF12874">
    <property type="entry name" value="zf-met"/>
    <property type="match status" value="1"/>
</dbReference>
<dbReference type="PROSITE" id="PS50157">
    <property type="entry name" value="ZINC_FINGER_C2H2_2"/>
    <property type="match status" value="7"/>
</dbReference>
<dbReference type="InterPro" id="IPR050331">
    <property type="entry name" value="Zinc_finger"/>
</dbReference>
<dbReference type="GO" id="GO:0005634">
    <property type="term" value="C:nucleus"/>
    <property type="evidence" value="ECO:0007669"/>
    <property type="project" value="UniProtKB-SubCell"/>
</dbReference>
<dbReference type="PROSITE" id="PS00028">
    <property type="entry name" value="ZINC_FINGER_C2H2_1"/>
    <property type="match status" value="6"/>
</dbReference>
<reference evidence="12" key="1">
    <citation type="submission" date="2023-01" db="EMBL/GenBank/DDBJ databases">
        <title>Key to firefly adult light organ development and bioluminescence: homeobox transcription factors regulate luciferase expression and transportation to peroxisome.</title>
        <authorList>
            <person name="Fu X."/>
        </authorList>
    </citation>
    <scope>NUCLEOTIDE SEQUENCE [LARGE SCALE GENOMIC DNA]</scope>
</reference>
<protein>
    <recommendedName>
        <fullName evidence="10">C2H2-type domain-containing protein</fullName>
    </recommendedName>
</protein>
<dbReference type="Pfam" id="PF13912">
    <property type="entry name" value="zf-C2H2_6"/>
    <property type="match status" value="2"/>
</dbReference>
<keyword evidence="2" id="KW-0479">Metal-binding</keyword>
<dbReference type="GO" id="GO:0000785">
    <property type="term" value="C:chromatin"/>
    <property type="evidence" value="ECO:0007669"/>
    <property type="project" value="UniProtKB-ARBA"/>
</dbReference>
<dbReference type="Pfam" id="PF00096">
    <property type="entry name" value="zf-C2H2"/>
    <property type="match status" value="1"/>
</dbReference>
<evidence type="ECO:0000313" key="11">
    <source>
        <dbReference type="EMBL" id="KAK4874782.1"/>
    </source>
</evidence>
<dbReference type="InterPro" id="IPR036236">
    <property type="entry name" value="Znf_C2H2_sf"/>
</dbReference>
<sequence>MFFDMVKKSENVLIHFFTPTNTRSPIVDKHLKILAPKHLETRIVSLNAEKCPFLAERLRIKVIPALVCIRNGIVVDKVVGFSTLGNTDDFTTEMLEWRLAHSKVIDYDGDLTVMPTTVANKETVVKKGIRDGIYANQSDYDLEMEDFSDQFKSNNEGYDILQSGYEKYNQNYLTPEEEKELGNEKLVNLGLETSQEITYRNKLKSCVPEMILQNTEDCFLCGSCSEALEISYNFRNMCLITEKKLQEYRVLQQRSLKDISSVREDLLQVLSKELKDLDGENPAITAAKELGSLLTETLDIQESNTLSRTLSSRTLSSRKVSSRTLPSRAPSTRVRLSRKRKLSDDELIKKACNTLPELRNIPATAFKCQVSLEKIVVNESPVIIPSDQKKDKYYCSICDKIVKRKERFYSHMLRHSNIKAYKCEDCKASYFSADSLRYHRKRAHPDEVAVEDNRGKITKNVPKVKPITIKVTGKKKVDAKKKPVPETKCILKIKLPKKIKKTMVKNPLSDKIFYCNYCDYTTTAKHLLDRHVIKHSGGRNYLCALCPKAYFVQWELDRHIRTHHKISEPPKKKSKLKMPEPIQIKQEVIDYDEEIVCTICSERFNSEPEYKTHLKTHTEPSSKTSKKKKKKFFCPVCKVEFSSRDHANIHTGAKPYTCNTCNKTFGAYTSLRKHRYTHAKESQKQLVTQSSKKHVCEICKKEFQKASELCSHNCQTPSGESVYRCQICRNAYLGRTALIDHMKLHVAQNGN</sequence>
<feature type="domain" description="C2H2-type" evidence="10">
    <location>
        <begin position="656"/>
        <end position="683"/>
    </location>
</feature>
<dbReference type="Gene3D" id="3.40.30.10">
    <property type="entry name" value="Glutaredoxin"/>
    <property type="match status" value="1"/>
</dbReference>
<dbReference type="GO" id="GO:0008270">
    <property type="term" value="F:zinc ion binding"/>
    <property type="evidence" value="ECO:0007669"/>
    <property type="project" value="UniProtKB-KW"/>
</dbReference>
<dbReference type="InterPro" id="IPR013087">
    <property type="entry name" value="Znf_C2H2_type"/>
</dbReference>
<evidence type="ECO:0000256" key="6">
    <source>
        <dbReference type="ARBA" id="ARBA00023125"/>
    </source>
</evidence>
<feature type="domain" description="C2H2-type" evidence="10">
    <location>
        <begin position="541"/>
        <end position="569"/>
    </location>
</feature>
<feature type="domain" description="C2H2-type" evidence="10">
    <location>
        <begin position="421"/>
        <end position="449"/>
    </location>
</feature>
<evidence type="ECO:0000256" key="9">
    <source>
        <dbReference type="SAM" id="MobiDB-lite"/>
    </source>
</evidence>
<comment type="subcellular location">
    <subcellularLocation>
        <location evidence="1">Nucleus</location>
    </subcellularLocation>
</comment>
<dbReference type="EMBL" id="JARPUR010000006">
    <property type="protein sequence ID" value="KAK4874782.1"/>
    <property type="molecule type" value="Genomic_DNA"/>
</dbReference>
<evidence type="ECO:0000256" key="2">
    <source>
        <dbReference type="ARBA" id="ARBA00022723"/>
    </source>
</evidence>
<accession>A0AAN7P1N9</accession>
<evidence type="ECO:0000256" key="1">
    <source>
        <dbReference type="ARBA" id="ARBA00004123"/>
    </source>
</evidence>
<keyword evidence="12" id="KW-1185">Reference proteome</keyword>
<evidence type="ECO:0000313" key="12">
    <source>
        <dbReference type="Proteomes" id="UP001353858"/>
    </source>
</evidence>
<dbReference type="AlphaFoldDB" id="A0AAN7P1N9"/>
<organism evidence="11 12">
    <name type="scientific">Aquatica leii</name>
    <dbReference type="NCBI Taxonomy" id="1421715"/>
    <lineage>
        <taxon>Eukaryota</taxon>
        <taxon>Metazoa</taxon>
        <taxon>Ecdysozoa</taxon>
        <taxon>Arthropoda</taxon>
        <taxon>Hexapoda</taxon>
        <taxon>Insecta</taxon>
        <taxon>Pterygota</taxon>
        <taxon>Neoptera</taxon>
        <taxon>Endopterygota</taxon>
        <taxon>Coleoptera</taxon>
        <taxon>Polyphaga</taxon>
        <taxon>Elateriformia</taxon>
        <taxon>Elateroidea</taxon>
        <taxon>Lampyridae</taxon>
        <taxon>Luciolinae</taxon>
        <taxon>Aquatica</taxon>
    </lineage>
</organism>
<feature type="domain" description="C2H2-type" evidence="10">
    <location>
        <begin position="595"/>
        <end position="622"/>
    </location>
</feature>
<dbReference type="Proteomes" id="UP001353858">
    <property type="component" value="Unassembled WGS sequence"/>
</dbReference>
<dbReference type="SMART" id="SM00355">
    <property type="entry name" value="ZnF_C2H2"/>
    <property type="match status" value="9"/>
</dbReference>
<comment type="caution">
    <text evidence="11">The sequence shown here is derived from an EMBL/GenBank/DDBJ whole genome shotgun (WGS) entry which is preliminary data.</text>
</comment>
<dbReference type="SUPFAM" id="SSF57667">
    <property type="entry name" value="beta-beta-alpha zinc fingers"/>
    <property type="match status" value="4"/>
</dbReference>
<keyword evidence="4 8" id="KW-0863">Zinc-finger</keyword>
<gene>
    <name evidence="11" type="ORF">RN001_014142</name>
</gene>
<feature type="domain" description="C2H2-type" evidence="10">
    <location>
        <begin position="723"/>
        <end position="750"/>
    </location>
</feature>
<dbReference type="GO" id="GO:0003682">
    <property type="term" value="F:chromatin binding"/>
    <property type="evidence" value="ECO:0007669"/>
    <property type="project" value="UniProtKB-ARBA"/>
</dbReference>
<feature type="domain" description="C2H2-type" evidence="10">
    <location>
        <begin position="393"/>
        <end position="420"/>
    </location>
</feature>
<dbReference type="PANTHER" id="PTHR16515">
    <property type="entry name" value="PR DOMAIN ZINC FINGER PROTEIN"/>
    <property type="match status" value="1"/>
</dbReference>
<evidence type="ECO:0000256" key="7">
    <source>
        <dbReference type="ARBA" id="ARBA00023242"/>
    </source>
</evidence>
<feature type="compositionally biased region" description="Low complexity" evidence="9">
    <location>
        <begin position="315"/>
        <end position="325"/>
    </location>
</feature>
<evidence type="ECO:0000256" key="8">
    <source>
        <dbReference type="PROSITE-ProRule" id="PRU00042"/>
    </source>
</evidence>
<evidence type="ECO:0000259" key="10">
    <source>
        <dbReference type="PROSITE" id="PS50157"/>
    </source>
</evidence>
<dbReference type="SUPFAM" id="SSF52833">
    <property type="entry name" value="Thioredoxin-like"/>
    <property type="match status" value="1"/>
</dbReference>
<keyword evidence="3" id="KW-0677">Repeat</keyword>